<feature type="compositionally biased region" description="Polar residues" evidence="2">
    <location>
        <begin position="340"/>
        <end position="350"/>
    </location>
</feature>
<feature type="region of interest" description="Disordered" evidence="2">
    <location>
        <begin position="1"/>
        <end position="23"/>
    </location>
</feature>
<protein>
    <submittedName>
        <fullName evidence="3">Uncharacterized protein</fullName>
    </submittedName>
</protein>
<feature type="compositionally biased region" description="Acidic residues" evidence="2">
    <location>
        <begin position="318"/>
        <end position="329"/>
    </location>
</feature>
<proteinExistence type="predicted"/>
<feature type="coiled-coil region" evidence="1">
    <location>
        <begin position="277"/>
        <end position="304"/>
    </location>
</feature>
<keyword evidence="4" id="KW-1185">Reference proteome</keyword>
<evidence type="ECO:0000313" key="4">
    <source>
        <dbReference type="Proteomes" id="UP001215598"/>
    </source>
</evidence>
<evidence type="ECO:0000256" key="1">
    <source>
        <dbReference type="SAM" id="Coils"/>
    </source>
</evidence>
<feature type="compositionally biased region" description="Basic residues" evidence="2">
    <location>
        <begin position="378"/>
        <end position="393"/>
    </location>
</feature>
<feature type="region of interest" description="Disordered" evidence="2">
    <location>
        <begin position="312"/>
        <end position="350"/>
    </location>
</feature>
<feature type="region of interest" description="Disordered" evidence="2">
    <location>
        <begin position="378"/>
        <end position="432"/>
    </location>
</feature>
<feature type="compositionally biased region" description="Basic and acidic residues" evidence="2">
    <location>
        <begin position="411"/>
        <end position="425"/>
    </location>
</feature>
<gene>
    <name evidence="3" type="ORF">B0H16DRAFT_1820575</name>
</gene>
<evidence type="ECO:0000256" key="2">
    <source>
        <dbReference type="SAM" id="MobiDB-lite"/>
    </source>
</evidence>
<comment type="caution">
    <text evidence="3">The sequence shown here is derived from an EMBL/GenBank/DDBJ whole genome shotgun (WGS) entry which is preliminary data.</text>
</comment>
<reference evidence="3" key="1">
    <citation type="submission" date="2023-03" db="EMBL/GenBank/DDBJ databases">
        <title>Massive genome expansion in bonnet fungi (Mycena s.s.) driven by repeated elements and novel gene families across ecological guilds.</title>
        <authorList>
            <consortium name="Lawrence Berkeley National Laboratory"/>
            <person name="Harder C.B."/>
            <person name="Miyauchi S."/>
            <person name="Viragh M."/>
            <person name="Kuo A."/>
            <person name="Thoen E."/>
            <person name="Andreopoulos B."/>
            <person name="Lu D."/>
            <person name="Skrede I."/>
            <person name="Drula E."/>
            <person name="Henrissat B."/>
            <person name="Morin E."/>
            <person name="Kohler A."/>
            <person name="Barry K."/>
            <person name="LaButti K."/>
            <person name="Morin E."/>
            <person name="Salamov A."/>
            <person name="Lipzen A."/>
            <person name="Mereny Z."/>
            <person name="Hegedus B."/>
            <person name="Baldrian P."/>
            <person name="Stursova M."/>
            <person name="Weitz H."/>
            <person name="Taylor A."/>
            <person name="Grigoriev I.V."/>
            <person name="Nagy L.G."/>
            <person name="Martin F."/>
            <person name="Kauserud H."/>
        </authorList>
    </citation>
    <scope>NUCLEOTIDE SEQUENCE</scope>
    <source>
        <strain evidence="3">CBHHK182m</strain>
    </source>
</reference>
<organism evidence="3 4">
    <name type="scientific">Mycena metata</name>
    <dbReference type="NCBI Taxonomy" id="1033252"/>
    <lineage>
        <taxon>Eukaryota</taxon>
        <taxon>Fungi</taxon>
        <taxon>Dikarya</taxon>
        <taxon>Basidiomycota</taxon>
        <taxon>Agaricomycotina</taxon>
        <taxon>Agaricomycetes</taxon>
        <taxon>Agaricomycetidae</taxon>
        <taxon>Agaricales</taxon>
        <taxon>Marasmiineae</taxon>
        <taxon>Mycenaceae</taxon>
        <taxon>Mycena</taxon>
    </lineage>
</organism>
<evidence type="ECO:0000313" key="3">
    <source>
        <dbReference type="EMBL" id="KAJ7758621.1"/>
    </source>
</evidence>
<dbReference type="AlphaFoldDB" id="A0AAD7J8V1"/>
<keyword evidence="1" id="KW-0175">Coiled coil</keyword>
<sequence>MSDSSRSSVALLPSNPIPKPNRGVVPIPKAVTDKLSEQEARISFLERTLKTNDQVHKKFASEITDLDGENHQLLHRVTVLEELVERQTATIDRLFELVEGDEDTVSAMKTAKKGTRDNVLNVRITFQFQIHCIKDLLDGWQAATRKVFLVAMGLPKTAKYKEAALVLPVKTGGSYIPDPATPNGTLLRPDWKLGFNGNSVWHVPMLKFTRQKVPKITPAITDTIMQSKSEEDILARLAAVFRNISAEYRKAPQGQPLVTVPEEANAVASTSDATRTNRRKGRKVRKCEERIKVLQEEGIKVEEEWKFLLTPPYQSTDESNDSDVIDPDTDTEKADEIPVKSTQKPWNRQTPTYRSDAADYKVCEWEVLVMKYRKNHERTNRGKAGKPKIHRAAIHPDWLEGNPDQDTPSRILEEKAVEGDDKGNGNDDDDDY</sequence>
<name>A0AAD7J8V1_9AGAR</name>
<accession>A0AAD7J8V1</accession>
<dbReference type="Proteomes" id="UP001215598">
    <property type="component" value="Unassembled WGS sequence"/>
</dbReference>
<dbReference type="EMBL" id="JARKIB010000041">
    <property type="protein sequence ID" value="KAJ7758621.1"/>
    <property type="molecule type" value="Genomic_DNA"/>
</dbReference>